<dbReference type="InterPro" id="IPR050109">
    <property type="entry name" value="HTH-type_TetR-like_transc_reg"/>
</dbReference>
<gene>
    <name evidence="4" type="ORF">O4J56_03445</name>
</gene>
<reference evidence="4 5" key="1">
    <citation type="submission" date="2023-01" db="EMBL/GenBank/DDBJ databases">
        <title>Draft genome sequence of Nocardiopsis sp. RSe5-2 isolated from halophytes.</title>
        <authorList>
            <person name="Duangmal K."/>
            <person name="Chantavorakit T."/>
        </authorList>
    </citation>
    <scope>NUCLEOTIDE SEQUENCE [LARGE SCALE GENOMIC DNA]</scope>
    <source>
        <strain evidence="4 5">RSe5-2</strain>
    </source>
</reference>
<dbReference type="InterPro" id="IPR001647">
    <property type="entry name" value="HTH_TetR"/>
</dbReference>
<evidence type="ECO:0000259" key="3">
    <source>
        <dbReference type="PROSITE" id="PS50977"/>
    </source>
</evidence>
<dbReference type="InterPro" id="IPR009057">
    <property type="entry name" value="Homeodomain-like_sf"/>
</dbReference>
<dbReference type="Pfam" id="PF17940">
    <property type="entry name" value="TetR_C_31"/>
    <property type="match status" value="1"/>
</dbReference>
<dbReference type="PANTHER" id="PTHR30055:SF231">
    <property type="entry name" value="TRANSCRIPTIONAL REGULATORY PROTEIN (PROBABLY DEOR-FAMILY)-RELATED"/>
    <property type="match status" value="1"/>
</dbReference>
<feature type="domain" description="HTH tetR-type" evidence="3">
    <location>
        <begin position="5"/>
        <end position="65"/>
    </location>
</feature>
<feature type="DNA-binding region" description="H-T-H motif" evidence="2">
    <location>
        <begin position="28"/>
        <end position="47"/>
    </location>
</feature>
<name>A0ABT4TYB6_9ACTN</name>
<protein>
    <submittedName>
        <fullName evidence="4">TetR family transcriptional regulator</fullName>
    </submittedName>
</protein>
<dbReference type="PANTHER" id="PTHR30055">
    <property type="entry name" value="HTH-TYPE TRANSCRIPTIONAL REGULATOR RUTR"/>
    <property type="match status" value="1"/>
</dbReference>
<evidence type="ECO:0000313" key="5">
    <source>
        <dbReference type="Proteomes" id="UP001527866"/>
    </source>
</evidence>
<proteinExistence type="predicted"/>
<keyword evidence="5" id="KW-1185">Reference proteome</keyword>
<dbReference type="Gene3D" id="1.10.357.10">
    <property type="entry name" value="Tetracycline Repressor, domain 2"/>
    <property type="match status" value="1"/>
</dbReference>
<comment type="caution">
    <text evidence="4">The sequence shown here is derived from an EMBL/GenBank/DDBJ whole genome shotgun (WGS) entry which is preliminary data.</text>
</comment>
<dbReference type="SUPFAM" id="SSF48498">
    <property type="entry name" value="Tetracyclin repressor-like, C-terminal domain"/>
    <property type="match status" value="1"/>
</dbReference>
<evidence type="ECO:0000313" key="4">
    <source>
        <dbReference type="EMBL" id="MDA2809687.1"/>
    </source>
</evidence>
<evidence type="ECO:0000256" key="2">
    <source>
        <dbReference type="PROSITE-ProRule" id="PRU00335"/>
    </source>
</evidence>
<dbReference type="Proteomes" id="UP001527866">
    <property type="component" value="Unassembled WGS sequence"/>
</dbReference>
<evidence type="ECO:0000256" key="1">
    <source>
        <dbReference type="ARBA" id="ARBA00023125"/>
    </source>
</evidence>
<dbReference type="InterPro" id="IPR036271">
    <property type="entry name" value="Tet_transcr_reg_TetR-rel_C_sf"/>
</dbReference>
<dbReference type="PROSITE" id="PS50977">
    <property type="entry name" value="HTH_TETR_2"/>
    <property type="match status" value="1"/>
</dbReference>
<sequence>MVRNPERRAALLDGALTVLAEQGARGLTFRAVDTAAGVPAGTASNYFADRDDLLTQAGAHVYIRFAPDPQEAERAMAGASTAEDVAGLMRWVMARMRDNRTVYLALLELRLEATRRPALRGTLTRRIRQDLEDNVRGHLEAGLPGGRAEVVMLYLAMTGLVIESLTLPGVLDGEGDADALIGALVHRILPADGEG</sequence>
<dbReference type="SUPFAM" id="SSF46689">
    <property type="entry name" value="Homeodomain-like"/>
    <property type="match status" value="1"/>
</dbReference>
<dbReference type="RefSeq" id="WP_270683591.1">
    <property type="nucleotide sequence ID" value="NZ_JAQFWQ010000006.1"/>
</dbReference>
<accession>A0ABT4TYB6</accession>
<dbReference type="Pfam" id="PF00440">
    <property type="entry name" value="TetR_N"/>
    <property type="match status" value="1"/>
</dbReference>
<organism evidence="4 5">
    <name type="scientific">Nocardiopsis endophytica</name>
    <dbReference type="NCBI Taxonomy" id="3018445"/>
    <lineage>
        <taxon>Bacteria</taxon>
        <taxon>Bacillati</taxon>
        <taxon>Actinomycetota</taxon>
        <taxon>Actinomycetes</taxon>
        <taxon>Streptosporangiales</taxon>
        <taxon>Nocardiopsidaceae</taxon>
        <taxon>Nocardiopsis</taxon>
    </lineage>
</organism>
<keyword evidence="1 2" id="KW-0238">DNA-binding</keyword>
<dbReference type="EMBL" id="JAQFWQ010000006">
    <property type="protein sequence ID" value="MDA2809687.1"/>
    <property type="molecule type" value="Genomic_DNA"/>
</dbReference>
<dbReference type="InterPro" id="IPR041583">
    <property type="entry name" value="TetR_C_31"/>
</dbReference>